<gene>
    <name evidence="1" type="ORF">CPBF424_40510</name>
</gene>
<proteinExistence type="predicted"/>
<name>A0AA46HCF2_9XANT</name>
<comment type="caution">
    <text evidence="1">The sequence shown here is derived from an EMBL/GenBank/DDBJ whole genome shotgun (WGS) entry which is preliminary data.</text>
</comment>
<protein>
    <submittedName>
        <fullName evidence="1">Uncharacterized protein</fullName>
    </submittedName>
</protein>
<dbReference type="EMBL" id="UIHB01000010">
    <property type="protein sequence ID" value="SUZ30191.1"/>
    <property type="molecule type" value="Genomic_DNA"/>
</dbReference>
<organism evidence="1 2">
    <name type="scientific">Xanthomonas euroxanthea</name>
    <dbReference type="NCBI Taxonomy" id="2259622"/>
    <lineage>
        <taxon>Bacteria</taxon>
        <taxon>Pseudomonadati</taxon>
        <taxon>Pseudomonadota</taxon>
        <taxon>Gammaproteobacteria</taxon>
        <taxon>Lysobacterales</taxon>
        <taxon>Lysobacteraceae</taxon>
        <taxon>Xanthomonas</taxon>
    </lineage>
</organism>
<dbReference type="AlphaFoldDB" id="A0AA46HCF2"/>
<dbReference type="Proteomes" id="UP000254168">
    <property type="component" value="Unassembled WGS sequence"/>
</dbReference>
<sequence>MPVIGYSTLMVWPSVWLAPGASSITSGPASSPASGRRNGMVPVIGYSTLMVWLSVWLAPGASSITSGPALAASRQT</sequence>
<evidence type="ECO:0000313" key="1">
    <source>
        <dbReference type="EMBL" id="SUZ30191.1"/>
    </source>
</evidence>
<reference evidence="1 2" key="1">
    <citation type="submission" date="2018-06" db="EMBL/GenBank/DDBJ databases">
        <authorList>
            <person name="Pothier F. J."/>
        </authorList>
    </citation>
    <scope>NUCLEOTIDE SEQUENCE [LARGE SCALE GENOMIC DNA]</scope>
    <source>
        <strain evidence="1 2">CPBF 424</strain>
    </source>
</reference>
<keyword evidence="2" id="KW-1185">Reference proteome</keyword>
<evidence type="ECO:0000313" key="2">
    <source>
        <dbReference type="Proteomes" id="UP000254168"/>
    </source>
</evidence>
<accession>A0AA46HCF2</accession>